<feature type="compositionally biased region" description="Low complexity" evidence="1">
    <location>
        <begin position="14"/>
        <end position="27"/>
    </location>
</feature>
<feature type="region of interest" description="Disordered" evidence="1">
    <location>
        <begin position="1"/>
        <end position="44"/>
    </location>
</feature>
<keyword evidence="3" id="KW-1185">Reference proteome</keyword>
<comment type="caution">
    <text evidence="2">The sequence shown here is derived from an EMBL/GenBank/DDBJ whole genome shotgun (WGS) entry which is preliminary data.</text>
</comment>
<feature type="compositionally biased region" description="Basic and acidic residues" evidence="1">
    <location>
        <begin position="422"/>
        <end position="442"/>
    </location>
</feature>
<evidence type="ECO:0000313" key="2">
    <source>
        <dbReference type="EMBL" id="KAK3315906.1"/>
    </source>
</evidence>
<dbReference type="InterPro" id="IPR038883">
    <property type="entry name" value="AN11006-like"/>
</dbReference>
<dbReference type="EMBL" id="JAUEDM010000005">
    <property type="protein sequence ID" value="KAK3315906.1"/>
    <property type="molecule type" value="Genomic_DNA"/>
</dbReference>
<dbReference type="AlphaFoldDB" id="A0AAE0I1L6"/>
<evidence type="ECO:0000313" key="3">
    <source>
        <dbReference type="Proteomes" id="UP001283341"/>
    </source>
</evidence>
<organism evidence="2 3">
    <name type="scientific">Apodospora peruviana</name>
    <dbReference type="NCBI Taxonomy" id="516989"/>
    <lineage>
        <taxon>Eukaryota</taxon>
        <taxon>Fungi</taxon>
        <taxon>Dikarya</taxon>
        <taxon>Ascomycota</taxon>
        <taxon>Pezizomycotina</taxon>
        <taxon>Sordariomycetes</taxon>
        <taxon>Sordariomycetidae</taxon>
        <taxon>Sordariales</taxon>
        <taxon>Lasiosphaeriaceae</taxon>
        <taxon>Apodospora</taxon>
    </lineage>
</organism>
<accession>A0AAE0I1L6</accession>
<protein>
    <submittedName>
        <fullName evidence="2">Uncharacterized protein</fullName>
    </submittedName>
</protein>
<sequence length="519" mass="57665">MGTTSSIASGPSRAAAEAANTTTTTWAGSKRKTEAVVGDDDVSEDAKRCKLSTEEAGPVASVLGSAAVSAAAAATITTIASTKRKADASADDADPTTTKCLRAGSPAAPATSLFSNFFRGASLFGRPTVVGGTRKRWADLDLADATDAKRVKITASATETATLASPVDAAVDNSMDLVAYVPPATETKQPVTFFSLPTEIRMMVYGYLLVAGGGGPHKMVPIMPLATQRLVHQPGTKFPQRTVTALLQANKLIYNEACGYLMQYNVFRLSLRHHRPWINSLSRPTAAAIRHVTIECDGKARHGPNNLTMMMNTLRKRCSADLRSITFKFNWSISNDESMKLLLLPEMARGWAKFKELQIITVEMTSDLTNAQRLEDELEKREYSQLCHDSKARVKGRLMRLWRKDKLGKFWLDIQPNPKWNKGVENHERRMQKKKEDLEKKEQLKKKLQAKTAEKQQPTDDELEKEAKKIAAAAKEAKKTFWDKCVRLMAPPPREREMDKGWEEYWSDASSRMWLYPIP</sequence>
<reference evidence="2" key="2">
    <citation type="submission" date="2023-06" db="EMBL/GenBank/DDBJ databases">
        <authorList>
            <consortium name="Lawrence Berkeley National Laboratory"/>
            <person name="Haridas S."/>
            <person name="Hensen N."/>
            <person name="Bonometti L."/>
            <person name="Westerberg I."/>
            <person name="Brannstrom I.O."/>
            <person name="Guillou S."/>
            <person name="Cros-Aarteil S."/>
            <person name="Calhoun S."/>
            <person name="Kuo A."/>
            <person name="Mondo S."/>
            <person name="Pangilinan J."/>
            <person name="Riley R."/>
            <person name="Labutti K."/>
            <person name="Andreopoulos B."/>
            <person name="Lipzen A."/>
            <person name="Chen C."/>
            <person name="Yanf M."/>
            <person name="Daum C."/>
            <person name="Ng V."/>
            <person name="Clum A."/>
            <person name="Steindorff A."/>
            <person name="Ohm R."/>
            <person name="Martin F."/>
            <person name="Silar P."/>
            <person name="Natvig D."/>
            <person name="Lalanne C."/>
            <person name="Gautier V."/>
            <person name="Ament-Velasquez S.L."/>
            <person name="Kruys A."/>
            <person name="Hutchinson M.I."/>
            <person name="Powell A.J."/>
            <person name="Barry K."/>
            <person name="Miller A.N."/>
            <person name="Grigoriev I.V."/>
            <person name="Debuchy R."/>
            <person name="Gladieux P."/>
            <person name="Thoren M.H."/>
            <person name="Johannesson H."/>
        </authorList>
    </citation>
    <scope>NUCLEOTIDE SEQUENCE</scope>
    <source>
        <strain evidence="2">CBS 118394</strain>
    </source>
</reference>
<dbReference type="Proteomes" id="UP001283341">
    <property type="component" value="Unassembled WGS sequence"/>
</dbReference>
<dbReference type="PANTHER" id="PTHR42085">
    <property type="entry name" value="F-BOX DOMAIN-CONTAINING PROTEIN"/>
    <property type="match status" value="1"/>
</dbReference>
<reference evidence="2" key="1">
    <citation type="journal article" date="2023" name="Mol. Phylogenet. Evol.">
        <title>Genome-scale phylogeny and comparative genomics of the fungal order Sordariales.</title>
        <authorList>
            <person name="Hensen N."/>
            <person name="Bonometti L."/>
            <person name="Westerberg I."/>
            <person name="Brannstrom I.O."/>
            <person name="Guillou S."/>
            <person name="Cros-Aarteil S."/>
            <person name="Calhoun S."/>
            <person name="Haridas S."/>
            <person name="Kuo A."/>
            <person name="Mondo S."/>
            <person name="Pangilinan J."/>
            <person name="Riley R."/>
            <person name="LaButti K."/>
            <person name="Andreopoulos B."/>
            <person name="Lipzen A."/>
            <person name="Chen C."/>
            <person name="Yan M."/>
            <person name="Daum C."/>
            <person name="Ng V."/>
            <person name="Clum A."/>
            <person name="Steindorff A."/>
            <person name="Ohm R.A."/>
            <person name="Martin F."/>
            <person name="Silar P."/>
            <person name="Natvig D.O."/>
            <person name="Lalanne C."/>
            <person name="Gautier V."/>
            <person name="Ament-Velasquez S.L."/>
            <person name="Kruys A."/>
            <person name="Hutchinson M.I."/>
            <person name="Powell A.J."/>
            <person name="Barry K."/>
            <person name="Miller A.N."/>
            <person name="Grigoriev I.V."/>
            <person name="Debuchy R."/>
            <person name="Gladieux P."/>
            <person name="Hiltunen Thoren M."/>
            <person name="Johannesson H."/>
        </authorList>
    </citation>
    <scope>NUCLEOTIDE SEQUENCE</scope>
    <source>
        <strain evidence="2">CBS 118394</strain>
    </source>
</reference>
<name>A0AAE0I1L6_9PEZI</name>
<dbReference type="PANTHER" id="PTHR42085:SF8">
    <property type="entry name" value="F-BOX DOMAIN-CONTAINING PROTEIN"/>
    <property type="match status" value="1"/>
</dbReference>
<gene>
    <name evidence="2" type="ORF">B0H66DRAFT_624687</name>
</gene>
<feature type="region of interest" description="Disordered" evidence="1">
    <location>
        <begin position="421"/>
        <end position="468"/>
    </location>
</feature>
<evidence type="ECO:0000256" key="1">
    <source>
        <dbReference type="SAM" id="MobiDB-lite"/>
    </source>
</evidence>
<proteinExistence type="predicted"/>